<evidence type="ECO:0000313" key="1">
    <source>
        <dbReference type="Proteomes" id="UP000095287"/>
    </source>
</evidence>
<protein>
    <submittedName>
        <fullName evidence="2">BPTI/Kunitz inhibitor domain-containing protein</fullName>
    </submittedName>
</protein>
<proteinExistence type="predicted"/>
<reference evidence="2" key="1">
    <citation type="submission" date="2016-11" db="UniProtKB">
        <authorList>
            <consortium name="WormBaseParasite"/>
        </authorList>
    </citation>
    <scope>IDENTIFICATION</scope>
</reference>
<dbReference type="WBParaSite" id="L893_g873.t1">
    <property type="protein sequence ID" value="L893_g873.t1"/>
    <property type="gene ID" value="L893_g873"/>
</dbReference>
<organism evidence="1 2">
    <name type="scientific">Steinernema glaseri</name>
    <dbReference type="NCBI Taxonomy" id="37863"/>
    <lineage>
        <taxon>Eukaryota</taxon>
        <taxon>Metazoa</taxon>
        <taxon>Ecdysozoa</taxon>
        <taxon>Nematoda</taxon>
        <taxon>Chromadorea</taxon>
        <taxon>Rhabditida</taxon>
        <taxon>Tylenchina</taxon>
        <taxon>Panagrolaimomorpha</taxon>
        <taxon>Strongyloidoidea</taxon>
        <taxon>Steinernematidae</taxon>
        <taxon>Steinernema</taxon>
    </lineage>
</organism>
<keyword evidence="1" id="KW-1185">Reference proteome</keyword>
<dbReference type="Proteomes" id="UP000095287">
    <property type="component" value="Unplaced"/>
</dbReference>
<dbReference type="AlphaFoldDB" id="A0A1I8ASI8"/>
<sequence>MTGQCGQSLNPIRLPFYAWPWLISPCQDERKYEAFGIPRCGTLKKEKQRQCYKASCIMSRQRVTISISTVMNIHDDYPQSLIVYVTSNQSLTIKRQRTYLTPMLL</sequence>
<evidence type="ECO:0000313" key="2">
    <source>
        <dbReference type="WBParaSite" id="L893_g873.t1"/>
    </source>
</evidence>
<accession>A0A1I8ASI8</accession>
<name>A0A1I8ASI8_9BILA</name>